<feature type="domain" description="Protein kinase" evidence="12">
    <location>
        <begin position="13"/>
        <end position="288"/>
    </location>
</feature>
<dbReference type="InterPro" id="IPR000719">
    <property type="entry name" value="Prot_kinase_dom"/>
</dbReference>
<dbReference type="SMART" id="SM00220">
    <property type="entry name" value="S_TKc"/>
    <property type="match status" value="1"/>
</dbReference>
<dbReference type="GO" id="GO:0004674">
    <property type="term" value="F:protein serine/threonine kinase activity"/>
    <property type="evidence" value="ECO:0007669"/>
    <property type="project" value="UniProtKB-KW"/>
</dbReference>
<sequence length="617" mass="63020">MRPSSNTTLGGRYALTERIAIGGMGEVWKAKDQVLGRIVAVKILKDEYNGDPTFLQRFRAEARHTALLNHPGVANVFDYGEDEGSAFLVMELVPGEPLSNIIDRQKSLDPDTVLNYIGQTARALAAAHAQGLVHRDVKPGNLIITPDNRVKVTDFGIARLADQVPLTATGQVMGTAQYLAPEQATGQTATGSSDIYSLGIIGYELLAGRRPFTGESQIAIALAQVNDNPPALPDSIPEPVRALIMSMLAKDPEERPENAGKLANAVDALRRGDVKAAVTMVPGMQPFLSQDFSDEQPTEAIAPVSGPSTRPMSGTAAAGVTGSAAAAAQPDPKYSAHPSTAQFDAVNRPPSSQRGSTPQGERRKTSVWAWLLPLLVLVVALAVAGVYFLSSRDDSGSPAPGTVTSSTVSPTANTVVLPANMVGRDADQVASEITAMGVNVDKRLQQGTGQAENTVVSVEPAAGSRVEVGSTVVMYVAWTPGAQTTPGAGTGGTGATQSPQQQPEQNQNTPAPQQTAQPAPTNGGNDAGNGTGADNGGAGNGATTGTGQTGENGTNTQADAGARGTTDEGTADQGTANQGAADQGARTEAGSGQDNPVQGSGRGALAAPSAPGSGTGG</sequence>
<gene>
    <name evidence="14" type="ORF">GKZ75_09995</name>
</gene>
<keyword evidence="11" id="KW-1133">Transmembrane helix</keyword>
<comment type="catalytic activity">
    <reaction evidence="8">
        <text>L-threonyl-[protein] + ATP = O-phospho-L-threonyl-[protein] + ADP + H(+)</text>
        <dbReference type="Rhea" id="RHEA:46608"/>
        <dbReference type="Rhea" id="RHEA-COMP:11060"/>
        <dbReference type="Rhea" id="RHEA-COMP:11605"/>
        <dbReference type="ChEBI" id="CHEBI:15378"/>
        <dbReference type="ChEBI" id="CHEBI:30013"/>
        <dbReference type="ChEBI" id="CHEBI:30616"/>
        <dbReference type="ChEBI" id="CHEBI:61977"/>
        <dbReference type="ChEBI" id="CHEBI:456216"/>
        <dbReference type="EC" id="2.7.11.1"/>
    </reaction>
</comment>
<feature type="region of interest" description="Disordered" evidence="10">
    <location>
        <begin position="483"/>
        <end position="617"/>
    </location>
</feature>
<dbReference type="PROSITE" id="PS50011">
    <property type="entry name" value="PROTEIN_KINASE_DOM"/>
    <property type="match status" value="1"/>
</dbReference>
<dbReference type="FunFam" id="1.10.510.10:FF:000021">
    <property type="entry name" value="Serine/threonine protein kinase"/>
    <property type="match status" value="1"/>
</dbReference>
<dbReference type="FunFam" id="3.30.200.20:FF:000035">
    <property type="entry name" value="Serine/threonine protein kinase Stk1"/>
    <property type="match status" value="1"/>
</dbReference>
<dbReference type="InterPro" id="IPR005543">
    <property type="entry name" value="PASTA_dom"/>
</dbReference>
<reference evidence="14 15" key="1">
    <citation type="submission" date="2019-11" db="EMBL/GenBank/DDBJ databases">
        <title>Draft genome sequence of Kocuria indica DP-K7, a methyl red degrading Actinobacterium.</title>
        <authorList>
            <person name="Kumaran S."/>
            <person name="Tischler D."/>
            <person name="Ngo A.C.R."/>
            <person name="Schultes F."/>
        </authorList>
    </citation>
    <scope>NUCLEOTIDE SEQUENCE [LARGE SCALE GENOMIC DNA]</scope>
    <source>
        <strain evidence="14 15">DP-K7</strain>
    </source>
</reference>
<dbReference type="CDD" id="cd06577">
    <property type="entry name" value="PASTA_pknB"/>
    <property type="match status" value="1"/>
</dbReference>
<dbReference type="GO" id="GO:0005524">
    <property type="term" value="F:ATP binding"/>
    <property type="evidence" value="ECO:0007669"/>
    <property type="project" value="UniProtKB-KW"/>
</dbReference>
<keyword evidence="11" id="KW-0472">Membrane</keyword>
<evidence type="ECO:0000256" key="5">
    <source>
        <dbReference type="ARBA" id="ARBA00022741"/>
    </source>
</evidence>
<dbReference type="PROSITE" id="PS51178">
    <property type="entry name" value="PASTA"/>
    <property type="match status" value="1"/>
</dbReference>
<dbReference type="Gene3D" id="1.10.510.10">
    <property type="entry name" value="Transferase(Phosphotransferase) domain 1"/>
    <property type="match status" value="1"/>
</dbReference>
<evidence type="ECO:0000256" key="2">
    <source>
        <dbReference type="ARBA" id="ARBA00022527"/>
    </source>
</evidence>
<feature type="compositionally biased region" description="Polar residues" evidence="10">
    <location>
        <begin position="349"/>
        <end position="359"/>
    </location>
</feature>
<evidence type="ECO:0000256" key="6">
    <source>
        <dbReference type="ARBA" id="ARBA00022777"/>
    </source>
</evidence>
<feature type="compositionally biased region" description="Gly residues" evidence="10">
    <location>
        <begin position="525"/>
        <end position="550"/>
    </location>
</feature>
<name>A0A6N9QZC2_9MICC</name>
<dbReference type="SUPFAM" id="SSF56112">
    <property type="entry name" value="Protein kinase-like (PK-like)"/>
    <property type="match status" value="1"/>
</dbReference>
<evidence type="ECO:0000256" key="10">
    <source>
        <dbReference type="SAM" id="MobiDB-lite"/>
    </source>
</evidence>
<keyword evidence="11" id="KW-0812">Transmembrane</keyword>
<accession>A0A6N9QZC2</accession>
<feature type="region of interest" description="Disordered" evidence="10">
    <location>
        <begin position="288"/>
        <end position="363"/>
    </location>
</feature>
<feature type="compositionally biased region" description="Low complexity" evidence="10">
    <location>
        <begin position="313"/>
        <end position="328"/>
    </location>
</feature>
<dbReference type="CDD" id="cd14014">
    <property type="entry name" value="STKc_PknB_like"/>
    <property type="match status" value="1"/>
</dbReference>
<dbReference type="Pfam" id="PF03793">
    <property type="entry name" value="PASTA"/>
    <property type="match status" value="1"/>
</dbReference>
<proteinExistence type="predicted"/>
<evidence type="ECO:0000256" key="9">
    <source>
        <dbReference type="ARBA" id="ARBA00048679"/>
    </source>
</evidence>
<organism evidence="14 15">
    <name type="scientific">Kocuria marina subsp. indica</name>
    <dbReference type="NCBI Taxonomy" id="1049583"/>
    <lineage>
        <taxon>Bacteria</taxon>
        <taxon>Bacillati</taxon>
        <taxon>Actinomycetota</taxon>
        <taxon>Actinomycetes</taxon>
        <taxon>Micrococcales</taxon>
        <taxon>Micrococcaceae</taxon>
        <taxon>Kocuria</taxon>
    </lineage>
</organism>
<evidence type="ECO:0000256" key="4">
    <source>
        <dbReference type="ARBA" id="ARBA00022737"/>
    </source>
</evidence>
<dbReference type="Proteomes" id="UP000471026">
    <property type="component" value="Unassembled WGS sequence"/>
</dbReference>
<evidence type="ECO:0000256" key="11">
    <source>
        <dbReference type="SAM" id="Phobius"/>
    </source>
</evidence>
<comment type="catalytic activity">
    <reaction evidence="9">
        <text>L-seryl-[protein] + ATP = O-phospho-L-seryl-[protein] + ADP + H(+)</text>
        <dbReference type="Rhea" id="RHEA:17989"/>
        <dbReference type="Rhea" id="RHEA-COMP:9863"/>
        <dbReference type="Rhea" id="RHEA-COMP:11604"/>
        <dbReference type="ChEBI" id="CHEBI:15378"/>
        <dbReference type="ChEBI" id="CHEBI:29999"/>
        <dbReference type="ChEBI" id="CHEBI:30616"/>
        <dbReference type="ChEBI" id="CHEBI:83421"/>
        <dbReference type="ChEBI" id="CHEBI:456216"/>
        <dbReference type="EC" id="2.7.11.1"/>
    </reaction>
</comment>
<keyword evidence="5" id="KW-0547">Nucleotide-binding</keyword>
<dbReference type="EC" id="2.7.11.1" evidence="1"/>
<evidence type="ECO:0000313" key="14">
    <source>
        <dbReference type="EMBL" id="NDO78549.1"/>
    </source>
</evidence>
<protein>
    <recommendedName>
        <fullName evidence="1">non-specific serine/threonine protein kinase</fullName>
        <ecNumber evidence="1">2.7.11.1</ecNumber>
    </recommendedName>
</protein>
<feature type="domain" description="PASTA" evidence="13">
    <location>
        <begin position="412"/>
        <end position="478"/>
    </location>
</feature>
<dbReference type="AlphaFoldDB" id="A0A6N9QZC2"/>
<dbReference type="PANTHER" id="PTHR43289">
    <property type="entry name" value="MITOGEN-ACTIVATED PROTEIN KINASE KINASE KINASE 20-RELATED"/>
    <property type="match status" value="1"/>
</dbReference>
<dbReference type="RefSeq" id="WP_162229877.1">
    <property type="nucleotide sequence ID" value="NZ_WMHZ01000013.1"/>
</dbReference>
<evidence type="ECO:0000259" key="12">
    <source>
        <dbReference type="PROSITE" id="PS50011"/>
    </source>
</evidence>
<evidence type="ECO:0000313" key="15">
    <source>
        <dbReference type="Proteomes" id="UP000471026"/>
    </source>
</evidence>
<dbReference type="PANTHER" id="PTHR43289:SF6">
    <property type="entry name" value="SERINE_THREONINE-PROTEIN KINASE NEKL-3"/>
    <property type="match status" value="1"/>
</dbReference>
<dbReference type="Gene3D" id="3.30.10.20">
    <property type="match status" value="1"/>
</dbReference>
<evidence type="ECO:0000256" key="3">
    <source>
        <dbReference type="ARBA" id="ARBA00022679"/>
    </source>
</evidence>
<keyword evidence="4" id="KW-0677">Repeat</keyword>
<keyword evidence="7" id="KW-0067">ATP-binding</keyword>
<evidence type="ECO:0000256" key="7">
    <source>
        <dbReference type="ARBA" id="ARBA00022840"/>
    </source>
</evidence>
<keyword evidence="6 14" id="KW-0418">Kinase</keyword>
<dbReference type="InterPro" id="IPR011009">
    <property type="entry name" value="Kinase-like_dom_sf"/>
</dbReference>
<dbReference type="Gene3D" id="3.30.200.20">
    <property type="entry name" value="Phosphorylase Kinase, domain 1"/>
    <property type="match status" value="1"/>
</dbReference>
<evidence type="ECO:0000259" key="13">
    <source>
        <dbReference type="PROSITE" id="PS51178"/>
    </source>
</evidence>
<evidence type="ECO:0000256" key="1">
    <source>
        <dbReference type="ARBA" id="ARBA00012513"/>
    </source>
</evidence>
<dbReference type="Pfam" id="PF00069">
    <property type="entry name" value="Pkinase"/>
    <property type="match status" value="1"/>
</dbReference>
<dbReference type="GO" id="GO:0045717">
    <property type="term" value="P:negative regulation of fatty acid biosynthetic process"/>
    <property type="evidence" value="ECO:0007669"/>
    <property type="project" value="UniProtKB-ARBA"/>
</dbReference>
<keyword evidence="3" id="KW-0808">Transferase</keyword>
<evidence type="ECO:0000256" key="8">
    <source>
        <dbReference type="ARBA" id="ARBA00047899"/>
    </source>
</evidence>
<comment type="caution">
    <text evidence="14">The sequence shown here is derived from an EMBL/GenBank/DDBJ whole genome shotgun (WGS) entry which is preliminary data.</text>
</comment>
<dbReference type="PROSITE" id="PS00108">
    <property type="entry name" value="PROTEIN_KINASE_ST"/>
    <property type="match status" value="1"/>
</dbReference>
<feature type="compositionally biased region" description="Low complexity" evidence="10">
    <location>
        <begin position="495"/>
        <end position="524"/>
    </location>
</feature>
<feature type="compositionally biased region" description="Low complexity" evidence="10">
    <location>
        <begin position="603"/>
        <end position="617"/>
    </location>
</feature>
<keyword evidence="2" id="KW-0723">Serine/threonine-protein kinase</keyword>
<feature type="transmembrane region" description="Helical" evidence="11">
    <location>
        <begin position="367"/>
        <end position="389"/>
    </location>
</feature>
<dbReference type="EMBL" id="WMHZ01000013">
    <property type="protein sequence ID" value="NDO78549.1"/>
    <property type="molecule type" value="Genomic_DNA"/>
</dbReference>
<dbReference type="InterPro" id="IPR008271">
    <property type="entry name" value="Ser/Thr_kinase_AS"/>
</dbReference>